<proteinExistence type="predicted"/>
<dbReference type="InterPro" id="IPR027417">
    <property type="entry name" value="P-loop_NTPase"/>
</dbReference>
<dbReference type="Proteomes" id="UP001595556">
    <property type="component" value="Unassembled WGS sequence"/>
</dbReference>
<protein>
    <submittedName>
        <fullName evidence="1">DNA polymerase III subunit delta</fullName>
        <ecNumber evidence="1">2.7.7.7</ecNumber>
    </submittedName>
</protein>
<dbReference type="Pfam" id="PF13177">
    <property type="entry name" value="DNA_pol3_delta2"/>
    <property type="match status" value="1"/>
</dbReference>
<keyword evidence="1" id="KW-0808">Transferase</keyword>
<dbReference type="InterPro" id="IPR050238">
    <property type="entry name" value="DNA_Rep/Repair_Clamp_Loader"/>
</dbReference>
<accession>A0ABV7GZ64</accession>
<keyword evidence="2" id="KW-1185">Reference proteome</keyword>
<organism evidence="1 2">
    <name type="scientific">Piscinibacterium candidicorallinum</name>
    <dbReference type="NCBI Taxonomy" id="1793872"/>
    <lineage>
        <taxon>Bacteria</taxon>
        <taxon>Pseudomonadati</taxon>
        <taxon>Pseudomonadota</taxon>
        <taxon>Betaproteobacteria</taxon>
        <taxon>Burkholderiales</taxon>
        <taxon>Piscinibacterium</taxon>
    </lineage>
</organism>
<reference evidence="2" key="1">
    <citation type="journal article" date="2019" name="Int. J. Syst. Evol. Microbiol.">
        <title>The Global Catalogue of Microorganisms (GCM) 10K type strain sequencing project: providing services to taxonomists for standard genome sequencing and annotation.</title>
        <authorList>
            <consortium name="The Broad Institute Genomics Platform"/>
            <consortium name="The Broad Institute Genome Sequencing Center for Infectious Disease"/>
            <person name="Wu L."/>
            <person name="Ma J."/>
        </authorList>
    </citation>
    <scope>NUCLEOTIDE SEQUENCE [LARGE SCALE GENOMIC DNA]</scope>
    <source>
        <strain evidence="2">KCTC 52168</strain>
    </source>
</reference>
<dbReference type="GO" id="GO:0003887">
    <property type="term" value="F:DNA-directed DNA polymerase activity"/>
    <property type="evidence" value="ECO:0007669"/>
    <property type="project" value="UniProtKB-EC"/>
</dbReference>
<dbReference type="NCBIfam" id="TIGR00678">
    <property type="entry name" value="holB"/>
    <property type="match status" value="1"/>
</dbReference>
<dbReference type="EC" id="2.7.7.7" evidence="1"/>
<dbReference type="Gene3D" id="3.40.50.300">
    <property type="entry name" value="P-loop containing nucleotide triphosphate hydrolases"/>
    <property type="match status" value="1"/>
</dbReference>
<dbReference type="PANTHER" id="PTHR11669">
    <property type="entry name" value="REPLICATION FACTOR C / DNA POLYMERASE III GAMMA-TAU SUBUNIT"/>
    <property type="match status" value="1"/>
</dbReference>
<evidence type="ECO:0000313" key="1">
    <source>
        <dbReference type="EMBL" id="MFC3146959.1"/>
    </source>
</evidence>
<dbReference type="EMBL" id="JBHRTI010000003">
    <property type="protein sequence ID" value="MFC3146959.1"/>
    <property type="molecule type" value="Genomic_DNA"/>
</dbReference>
<name>A0ABV7GZ64_9BURK</name>
<dbReference type="PANTHER" id="PTHR11669:SF8">
    <property type="entry name" value="DNA POLYMERASE III SUBUNIT DELTA"/>
    <property type="match status" value="1"/>
</dbReference>
<dbReference type="InterPro" id="IPR004622">
    <property type="entry name" value="DNA_pol_HolB"/>
</dbReference>
<gene>
    <name evidence="1" type="primary">holB</name>
    <name evidence="1" type="ORF">ACFOEN_04795</name>
</gene>
<dbReference type="RefSeq" id="WP_377301595.1">
    <property type="nucleotide sequence ID" value="NZ_CP180191.1"/>
</dbReference>
<sequence length="353" mass="37197">MLAQGQRLHHALLLQGGKGVGLPELALGLAQTLLCERPSAAGASGVCDSCHLFASGNHPDLHIIVPSVKDSDDAASPAEEGAASEVVWPSSHTPEITARGEIKVESIRQLISASTLGTTRGGRRVVVLYPAEALNAVSANALLKTLEEPPPGMLLLLATSEPGRLLPTIRSRCQVVNVPTPAANAPDVLAWLAGQGVQDAAAWLALARGAPYAALNLAAQAETLGITERLAAWCTPEDSRFWGSGNLKKGEIRAWLEWYYRFAAHCAELAAGGTKVTAWMGVSAAQWQAAAQRLSPAGWHKLLAAITRSLRAAEHPLAPALVTDSLLVHYSDLLAAEQGTQPDRSAHHSVGRR</sequence>
<evidence type="ECO:0000313" key="2">
    <source>
        <dbReference type="Proteomes" id="UP001595556"/>
    </source>
</evidence>
<comment type="caution">
    <text evidence="1">The sequence shown here is derived from an EMBL/GenBank/DDBJ whole genome shotgun (WGS) entry which is preliminary data.</text>
</comment>
<dbReference type="SUPFAM" id="SSF52540">
    <property type="entry name" value="P-loop containing nucleoside triphosphate hydrolases"/>
    <property type="match status" value="1"/>
</dbReference>
<keyword evidence="1" id="KW-0548">Nucleotidyltransferase</keyword>